<dbReference type="InterPro" id="IPR041617">
    <property type="entry name" value="TPR_MalT"/>
</dbReference>
<reference evidence="6 7" key="1">
    <citation type="submission" date="2021-03" db="EMBL/GenBank/DDBJ databases">
        <authorList>
            <person name="Peeters C."/>
        </authorList>
    </citation>
    <scope>NUCLEOTIDE SEQUENCE [LARGE SCALE GENOMIC DNA]</scope>
    <source>
        <strain evidence="6 7">LMG 26411</strain>
    </source>
</reference>
<dbReference type="InterPro" id="IPR011990">
    <property type="entry name" value="TPR-like_helical_dom_sf"/>
</dbReference>
<dbReference type="RefSeq" id="WP_211957411.1">
    <property type="nucleotide sequence ID" value="NZ_CAJPVI010000057.1"/>
</dbReference>
<dbReference type="Pfam" id="PF00196">
    <property type="entry name" value="GerE"/>
    <property type="match status" value="1"/>
</dbReference>
<accession>A0ABM8TSI7</accession>
<dbReference type="InterPro" id="IPR036388">
    <property type="entry name" value="WH-like_DNA-bd_sf"/>
</dbReference>
<comment type="caution">
    <text evidence="6">The sequence shown here is derived from an EMBL/GenBank/DDBJ whole genome shotgun (WGS) entry which is preliminary data.</text>
</comment>
<evidence type="ECO:0000313" key="6">
    <source>
        <dbReference type="EMBL" id="CAG2159294.1"/>
    </source>
</evidence>
<keyword evidence="7" id="KW-1185">Reference proteome</keyword>
<dbReference type="Gene3D" id="1.25.40.10">
    <property type="entry name" value="Tetratricopeptide repeat domain"/>
    <property type="match status" value="1"/>
</dbReference>
<feature type="region of interest" description="Disordered" evidence="4">
    <location>
        <begin position="1"/>
        <end position="27"/>
    </location>
</feature>
<proteinExistence type="predicted"/>
<dbReference type="InterPro" id="IPR027417">
    <property type="entry name" value="P-loop_NTPase"/>
</dbReference>
<keyword evidence="1" id="KW-0805">Transcription regulation</keyword>
<dbReference type="SMART" id="SM00421">
    <property type="entry name" value="HTH_LUXR"/>
    <property type="match status" value="1"/>
</dbReference>
<dbReference type="Gene3D" id="1.10.10.10">
    <property type="entry name" value="Winged helix-like DNA-binding domain superfamily/Winged helix DNA-binding domain"/>
    <property type="match status" value="1"/>
</dbReference>
<evidence type="ECO:0000256" key="4">
    <source>
        <dbReference type="SAM" id="MobiDB-lite"/>
    </source>
</evidence>
<sequence>MPPSETETGASQASSPTGTFDSPSLAASRLVPPRGERRLMPRDALMDRLADARQQRCVVVQGPAGSGKTCTLLAWRKQLLGLDTDVAWLTLTPAENDPSRFVDSVLASFAEIDGKIVHDAARLAGRDSDEAACERLMLALLAGVGRHPRGVVLMLDDVQHLRDPFIVEALHCLTEYAPPNLRLAFATRAALPLSLAALNGQGQVLEIGMRDLAFSAAESERYLRDHVSDIDKREARRLHDLTEGWVAGLQLVAVNLKTQRRQRGASVPVRDAQAFAKYFEQEVLAGLPAEDLELLTRISACQSVTPSLCATLMGTPRAVARMTRHLMQIEGSSLFLSGHGTPGQEVWYRLHPLMREVLQARWQDWPDAERRTVHATAWRWFEARGHLDEAVHHAVQAGESDAAAELVEQGVPELLERSNMAQIAALVRLLPPDQVRRRFRLRNFRAYLRLYAHDFEAVTETLEELDQEAARGELDVHQRFSVTLLRASLALYSDDVDALTTLLPQVRDTPDGLDQMEAATRANLLGMMYVFSGDYANSRRVLQEESWADKSIRSGLIADCVTAMSLMLEGQMARAGTILRHALETAETSGPAYVGVACLATGLLAEILYELNDIETLCSLLESRIDVLERVSMPDTVLRALAALAVGQWAAHRPLDAHAALERLEDYALRNRTDRLLAYVLVIRVRAYLQEGEPDFAEGSLDRLDAIAAQHGESPHSMMLDVQLCAGRGHLDLCMHRNDYFQMRDRAYALLALAEPAGRWRFVACLYMQLAVAEQHCGNPASAETHLLEALRLGHRLGLLRTLIDASPQVPALLEALQQREGLDPVLGFYLQRLVDAASRPQASAVAAPARPLLREALSERESEILELVAQAMPNKKIAAMLNITPETVKWHLKNIFNKLEVGSRNDAAARLRALKAESRG</sequence>
<dbReference type="InterPro" id="IPR000792">
    <property type="entry name" value="Tscrpt_reg_LuxR_C"/>
</dbReference>
<evidence type="ECO:0000256" key="1">
    <source>
        <dbReference type="ARBA" id="ARBA00023015"/>
    </source>
</evidence>
<dbReference type="SUPFAM" id="SSF46894">
    <property type="entry name" value="C-terminal effector domain of the bipartite response regulators"/>
    <property type="match status" value="1"/>
</dbReference>
<evidence type="ECO:0000256" key="2">
    <source>
        <dbReference type="ARBA" id="ARBA00023125"/>
    </source>
</evidence>
<evidence type="ECO:0000313" key="7">
    <source>
        <dbReference type="Proteomes" id="UP000672657"/>
    </source>
</evidence>
<dbReference type="PRINTS" id="PR00038">
    <property type="entry name" value="HTHLUXR"/>
</dbReference>
<dbReference type="InterPro" id="IPR041664">
    <property type="entry name" value="AAA_16"/>
</dbReference>
<name>A0ABM8TSI7_9BURK</name>
<keyword evidence="3" id="KW-0804">Transcription</keyword>
<dbReference type="Gene3D" id="3.40.50.300">
    <property type="entry name" value="P-loop containing nucleotide triphosphate hydrolases"/>
    <property type="match status" value="1"/>
</dbReference>
<gene>
    <name evidence="6" type="primary">malT_14</name>
    <name evidence="6" type="ORF">LMG26411_06589</name>
</gene>
<evidence type="ECO:0000259" key="5">
    <source>
        <dbReference type="PROSITE" id="PS50043"/>
    </source>
</evidence>
<dbReference type="Pfam" id="PF13191">
    <property type="entry name" value="AAA_16"/>
    <property type="match status" value="1"/>
</dbReference>
<dbReference type="InterPro" id="IPR016032">
    <property type="entry name" value="Sig_transdc_resp-reg_C-effctor"/>
</dbReference>
<feature type="compositionally biased region" description="Polar residues" evidence="4">
    <location>
        <begin position="1"/>
        <end position="22"/>
    </location>
</feature>
<protein>
    <submittedName>
        <fullName evidence="6">HTH-type transcriptional regulator MalT</fullName>
    </submittedName>
</protein>
<dbReference type="EMBL" id="CAJPVI010000057">
    <property type="protein sequence ID" value="CAG2159294.1"/>
    <property type="molecule type" value="Genomic_DNA"/>
</dbReference>
<keyword evidence="2" id="KW-0238">DNA-binding</keyword>
<dbReference type="PROSITE" id="PS50043">
    <property type="entry name" value="HTH_LUXR_2"/>
    <property type="match status" value="1"/>
</dbReference>
<feature type="domain" description="HTH luxR-type" evidence="5">
    <location>
        <begin position="851"/>
        <end position="916"/>
    </location>
</feature>
<evidence type="ECO:0000256" key="3">
    <source>
        <dbReference type="ARBA" id="ARBA00023163"/>
    </source>
</evidence>
<dbReference type="PANTHER" id="PTHR44688">
    <property type="entry name" value="DNA-BINDING TRANSCRIPTIONAL ACTIVATOR DEVR_DOSR"/>
    <property type="match status" value="1"/>
</dbReference>
<dbReference type="Pfam" id="PF17874">
    <property type="entry name" value="TPR_MalT"/>
    <property type="match status" value="1"/>
</dbReference>
<dbReference type="SUPFAM" id="SSF52540">
    <property type="entry name" value="P-loop containing nucleoside triphosphate hydrolases"/>
    <property type="match status" value="1"/>
</dbReference>
<dbReference type="InterPro" id="IPR059106">
    <property type="entry name" value="WHD_MalT"/>
</dbReference>
<dbReference type="CDD" id="cd06170">
    <property type="entry name" value="LuxR_C_like"/>
    <property type="match status" value="1"/>
</dbReference>
<dbReference type="Pfam" id="PF25873">
    <property type="entry name" value="WHD_MalT"/>
    <property type="match status" value="1"/>
</dbReference>
<dbReference type="Proteomes" id="UP000672657">
    <property type="component" value="Unassembled WGS sequence"/>
</dbReference>
<organism evidence="6 7">
    <name type="scientific">Cupriavidus numazuensis</name>
    <dbReference type="NCBI Taxonomy" id="221992"/>
    <lineage>
        <taxon>Bacteria</taxon>
        <taxon>Pseudomonadati</taxon>
        <taxon>Pseudomonadota</taxon>
        <taxon>Betaproteobacteria</taxon>
        <taxon>Burkholderiales</taxon>
        <taxon>Burkholderiaceae</taxon>
        <taxon>Cupriavidus</taxon>
    </lineage>
</organism>
<dbReference type="PANTHER" id="PTHR44688:SF16">
    <property type="entry name" value="DNA-BINDING TRANSCRIPTIONAL ACTIVATOR DEVR_DOSR"/>
    <property type="match status" value="1"/>
</dbReference>